<sequence>MTRLQMPSQTMRTTTRVRDYLALPRPPVVLAYGIGVDSTALLVELEARGEAPDLVLAADTGVENPLTYEYLDIIRPWMAARGIPFEIVRYQPRRFKHWPPYYSLLEMCLTNATLPSKSLGGSSCSLKYKKAPQDAFLKTWQPAIDAWARGQKVTRLIGFDAGKRDTIRYTRAAKIVDPLYEYRYPLREWGMDREACEKRIAAAGLPVPPKSSCWFCIGMTPDEVRTLPVWCLRLIVLVEARAAPRLHTVEGLWRKSTRARPGRMTDFIRHERLLPADDIDQITREAPLDLIRFQDVAASIPVAERPTMRSWIERFNAAIPPSERPKLAA</sequence>
<dbReference type="InterPro" id="IPR014729">
    <property type="entry name" value="Rossmann-like_a/b/a_fold"/>
</dbReference>
<dbReference type="EMBL" id="BMLK01000016">
    <property type="protein sequence ID" value="GGN55605.1"/>
    <property type="molecule type" value="Genomic_DNA"/>
</dbReference>
<dbReference type="Gene3D" id="3.40.50.620">
    <property type="entry name" value="HUPs"/>
    <property type="match status" value="1"/>
</dbReference>
<reference evidence="2" key="1">
    <citation type="journal article" date="2019" name="Int. J. Syst. Evol. Microbiol.">
        <title>The Global Catalogue of Microorganisms (GCM) 10K type strain sequencing project: providing services to taxonomists for standard genome sequencing and annotation.</title>
        <authorList>
            <consortium name="The Broad Institute Genomics Platform"/>
            <consortium name="The Broad Institute Genome Sequencing Center for Infectious Disease"/>
            <person name="Wu L."/>
            <person name="Ma J."/>
        </authorList>
    </citation>
    <scope>NUCLEOTIDE SEQUENCE [LARGE SCALE GENOMIC DNA]</scope>
    <source>
        <strain evidence="2">CGMCC 1.6784</strain>
    </source>
</reference>
<dbReference type="RefSeq" id="WP_229710489.1">
    <property type="nucleotide sequence ID" value="NZ_BMLK01000016.1"/>
</dbReference>
<evidence type="ECO:0000313" key="1">
    <source>
        <dbReference type="EMBL" id="GGN55605.1"/>
    </source>
</evidence>
<dbReference type="Proteomes" id="UP000605099">
    <property type="component" value="Unassembled WGS sequence"/>
</dbReference>
<keyword evidence="2" id="KW-1185">Reference proteome</keyword>
<evidence type="ECO:0008006" key="3">
    <source>
        <dbReference type="Google" id="ProtNLM"/>
    </source>
</evidence>
<gene>
    <name evidence="1" type="ORF">GCM10011349_32440</name>
</gene>
<proteinExistence type="predicted"/>
<name>A0ABQ2JTM5_9SPHN</name>
<evidence type="ECO:0000313" key="2">
    <source>
        <dbReference type="Proteomes" id="UP000605099"/>
    </source>
</evidence>
<organism evidence="1 2">
    <name type="scientific">Novosphingobium indicum</name>
    <dbReference type="NCBI Taxonomy" id="462949"/>
    <lineage>
        <taxon>Bacteria</taxon>
        <taxon>Pseudomonadati</taxon>
        <taxon>Pseudomonadota</taxon>
        <taxon>Alphaproteobacteria</taxon>
        <taxon>Sphingomonadales</taxon>
        <taxon>Sphingomonadaceae</taxon>
        <taxon>Novosphingobium</taxon>
    </lineage>
</organism>
<protein>
    <recommendedName>
        <fullName evidence="3">Phosphoadenosine phosphosulphate reductase domain-containing protein</fullName>
    </recommendedName>
</protein>
<dbReference type="SUPFAM" id="SSF52402">
    <property type="entry name" value="Adenine nucleotide alpha hydrolases-like"/>
    <property type="match status" value="1"/>
</dbReference>
<accession>A0ABQ2JTM5</accession>
<comment type="caution">
    <text evidence="1">The sequence shown here is derived from an EMBL/GenBank/DDBJ whole genome shotgun (WGS) entry which is preliminary data.</text>
</comment>